<dbReference type="KEGG" id="sle:sle_20770"/>
<dbReference type="Gene3D" id="1.10.10.10">
    <property type="entry name" value="Winged helix-like DNA-binding domain superfamily/Winged helix DNA-binding domain"/>
    <property type="match status" value="1"/>
</dbReference>
<keyword evidence="1" id="KW-0805">Transcription regulation</keyword>
<dbReference type="AlphaFoldDB" id="A0A0F7VSL6"/>
<dbReference type="InterPro" id="IPR050679">
    <property type="entry name" value="Bact_HTH_transcr_reg"/>
</dbReference>
<dbReference type="Gene3D" id="3.40.1410.10">
    <property type="entry name" value="Chorismate lyase-like"/>
    <property type="match status" value="1"/>
</dbReference>
<name>A0A0F7VSL6_STRLW</name>
<dbReference type="GO" id="GO:0003677">
    <property type="term" value="F:DNA binding"/>
    <property type="evidence" value="ECO:0007669"/>
    <property type="project" value="UniProtKB-KW"/>
</dbReference>
<dbReference type="InterPro" id="IPR036390">
    <property type="entry name" value="WH_DNA-bd_sf"/>
</dbReference>
<accession>A0A0F7VSL6</accession>
<keyword evidence="3" id="KW-0804">Transcription</keyword>
<gene>
    <name evidence="5" type="primary">sle_20770</name>
</gene>
<dbReference type="PROSITE" id="PS50949">
    <property type="entry name" value="HTH_GNTR"/>
    <property type="match status" value="1"/>
</dbReference>
<dbReference type="SMART" id="SM00345">
    <property type="entry name" value="HTH_GNTR"/>
    <property type="match status" value="1"/>
</dbReference>
<evidence type="ECO:0000313" key="5">
    <source>
        <dbReference type="EMBL" id="CQR61538.1"/>
    </source>
</evidence>
<dbReference type="CDD" id="cd07377">
    <property type="entry name" value="WHTH_GntR"/>
    <property type="match status" value="1"/>
</dbReference>
<dbReference type="InterPro" id="IPR000524">
    <property type="entry name" value="Tscrpt_reg_HTH_GntR"/>
</dbReference>
<dbReference type="PANTHER" id="PTHR44846:SF17">
    <property type="entry name" value="GNTR-FAMILY TRANSCRIPTIONAL REGULATOR"/>
    <property type="match status" value="1"/>
</dbReference>
<reference evidence="5 6" key="1">
    <citation type="submission" date="2015-02" db="EMBL/GenBank/DDBJ databases">
        <authorList>
            <person name="Gomez-Escribano P.J."/>
        </authorList>
    </citation>
    <scope>NUCLEOTIDE SEQUENCE [LARGE SCALE GENOMIC DNA]</scope>
    <source>
        <strain evidence="6">C34 (DSM 42122 / NRRL B-24963)</strain>
    </source>
</reference>
<dbReference type="GO" id="GO:0045892">
    <property type="term" value="P:negative regulation of DNA-templated transcription"/>
    <property type="evidence" value="ECO:0007669"/>
    <property type="project" value="TreeGrafter"/>
</dbReference>
<evidence type="ECO:0000256" key="1">
    <source>
        <dbReference type="ARBA" id="ARBA00023015"/>
    </source>
</evidence>
<dbReference type="InterPro" id="IPR036388">
    <property type="entry name" value="WH-like_DNA-bd_sf"/>
</dbReference>
<dbReference type="Pfam" id="PF07702">
    <property type="entry name" value="UTRA"/>
    <property type="match status" value="1"/>
</dbReference>
<dbReference type="Pfam" id="PF00392">
    <property type="entry name" value="GntR"/>
    <property type="match status" value="1"/>
</dbReference>
<dbReference type="SUPFAM" id="SSF46785">
    <property type="entry name" value="Winged helix' DNA-binding domain"/>
    <property type="match status" value="1"/>
</dbReference>
<evidence type="ECO:0000256" key="3">
    <source>
        <dbReference type="ARBA" id="ARBA00023163"/>
    </source>
</evidence>
<organism evidence="5 6">
    <name type="scientific">Streptomyces leeuwenhoekii</name>
    <dbReference type="NCBI Taxonomy" id="1437453"/>
    <lineage>
        <taxon>Bacteria</taxon>
        <taxon>Bacillati</taxon>
        <taxon>Actinomycetota</taxon>
        <taxon>Actinomycetes</taxon>
        <taxon>Kitasatosporales</taxon>
        <taxon>Streptomycetaceae</taxon>
        <taxon>Streptomyces</taxon>
    </lineage>
</organism>
<dbReference type="SUPFAM" id="SSF64288">
    <property type="entry name" value="Chorismate lyase-like"/>
    <property type="match status" value="1"/>
</dbReference>
<sequence>MVGNSPALPPYRRIAVEIKNRIERGELQPGDRIPSVREIVRDEGVSVATATRVASVLRAEGYAETIPGIGTVARMPSKLTTGPDRLQLQRTTGSGFRPGERVEIISAELVPANVEVADALEVEEGTHVVQRRRRYLDEDGVVALSTSWLPGELAEAAPELISTGPLPKMTFGLIEDRTGRRAVKRRDSVSIEELPEDVAPLLELDPGTPVLSMANHYWDQHGQITEYARDYMGPGRILAAEYDLQ</sequence>
<dbReference type="GO" id="GO:0003700">
    <property type="term" value="F:DNA-binding transcription factor activity"/>
    <property type="evidence" value="ECO:0007669"/>
    <property type="project" value="InterPro"/>
</dbReference>
<dbReference type="InterPro" id="IPR011663">
    <property type="entry name" value="UTRA"/>
</dbReference>
<dbReference type="EMBL" id="LN831790">
    <property type="protein sequence ID" value="CQR61538.1"/>
    <property type="molecule type" value="Genomic_DNA"/>
</dbReference>
<proteinExistence type="predicted"/>
<evidence type="ECO:0000259" key="4">
    <source>
        <dbReference type="PROSITE" id="PS50949"/>
    </source>
</evidence>
<evidence type="ECO:0000256" key="2">
    <source>
        <dbReference type="ARBA" id="ARBA00023125"/>
    </source>
</evidence>
<dbReference type="InterPro" id="IPR028978">
    <property type="entry name" value="Chorismate_lyase_/UTRA_dom_sf"/>
</dbReference>
<protein>
    <submittedName>
        <fullName evidence="5">Protein korA</fullName>
    </submittedName>
</protein>
<dbReference type="Proteomes" id="UP000035016">
    <property type="component" value="Chromosome Chromosome"/>
</dbReference>
<evidence type="ECO:0000313" key="6">
    <source>
        <dbReference type="Proteomes" id="UP000035016"/>
    </source>
</evidence>
<keyword evidence="2" id="KW-0238">DNA-binding</keyword>
<feature type="domain" description="HTH gntR-type" evidence="4">
    <location>
        <begin position="8"/>
        <end position="76"/>
    </location>
</feature>
<dbReference type="SMART" id="SM00866">
    <property type="entry name" value="UTRA"/>
    <property type="match status" value="1"/>
</dbReference>
<dbReference type="PANTHER" id="PTHR44846">
    <property type="entry name" value="MANNOSYL-D-GLYCERATE TRANSPORT/METABOLISM SYSTEM REPRESSOR MNGR-RELATED"/>
    <property type="match status" value="1"/>
</dbReference>
<dbReference type="RefSeq" id="WP_029384223.1">
    <property type="nucleotide sequence ID" value="NZ_AZSD01000214.1"/>
</dbReference>